<evidence type="ECO:0000259" key="6">
    <source>
        <dbReference type="PROSITE" id="PS51352"/>
    </source>
</evidence>
<evidence type="ECO:0000256" key="5">
    <source>
        <dbReference type="RuleBase" id="RU000499"/>
    </source>
</evidence>
<keyword evidence="3 5" id="KW-0560">Oxidoreductase</keyword>
<dbReference type="PROSITE" id="PS51355">
    <property type="entry name" value="GLUTATHIONE_PEROXID_3"/>
    <property type="match status" value="1"/>
</dbReference>
<dbReference type="PANTHER" id="PTHR11592">
    <property type="entry name" value="GLUTATHIONE PEROXIDASE"/>
    <property type="match status" value="1"/>
</dbReference>
<comment type="catalytic activity">
    <reaction evidence="4">
        <text>a hydroperoxide + [thioredoxin]-dithiol = an alcohol + [thioredoxin]-disulfide + H2O</text>
        <dbReference type="Rhea" id="RHEA:62620"/>
        <dbReference type="Rhea" id="RHEA-COMP:10698"/>
        <dbReference type="Rhea" id="RHEA-COMP:10700"/>
        <dbReference type="ChEBI" id="CHEBI:15377"/>
        <dbReference type="ChEBI" id="CHEBI:29950"/>
        <dbReference type="ChEBI" id="CHEBI:30879"/>
        <dbReference type="ChEBI" id="CHEBI:35924"/>
        <dbReference type="ChEBI" id="CHEBI:50058"/>
        <dbReference type="EC" id="1.11.1.24"/>
    </reaction>
</comment>
<dbReference type="PROSITE" id="PS51352">
    <property type="entry name" value="THIOREDOXIN_2"/>
    <property type="match status" value="1"/>
</dbReference>
<evidence type="ECO:0000256" key="1">
    <source>
        <dbReference type="ARBA" id="ARBA00006926"/>
    </source>
</evidence>
<dbReference type="EMBL" id="CAJVPP010000201">
    <property type="protein sequence ID" value="CAG8454848.1"/>
    <property type="molecule type" value="Genomic_DNA"/>
</dbReference>
<evidence type="ECO:0000313" key="7">
    <source>
        <dbReference type="EMBL" id="CAG8454848.1"/>
    </source>
</evidence>
<dbReference type="GO" id="GO:0034599">
    <property type="term" value="P:cellular response to oxidative stress"/>
    <property type="evidence" value="ECO:0007669"/>
    <property type="project" value="TreeGrafter"/>
</dbReference>
<keyword evidence="8" id="KW-1185">Reference proteome</keyword>
<dbReference type="Proteomes" id="UP000789375">
    <property type="component" value="Unassembled WGS sequence"/>
</dbReference>
<keyword evidence="2 5" id="KW-0575">Peroxidase</keyword>
<dbReference type="GO" id="GO:0140824">
    <property type="term" value="F:thioredoxin-dependent peroxiredoxin activity"/>
    <property type="evidence" value="ECO:0007669"/>
    <property type="project" value="UniProtKB-EC"/>
</dbReference>
<dbReference type="FunFam" id="3.40.30.10:FF:000010">
    <property type="entry name" value="Glutathione peroxidase"/>
    <property type="match status" value="1"/>
</dbReference>
<dbReference type="CDD" id="cd00340">
    <property type="entry name" value="GSH_Peroxidase"/>
    <property type="match status" value="1"/>
</dbReference>
<organism evidence="7 8">
    <name type="scientific">Funneliformis mosseae</name>
    <name type="common">Endomycorrhizal fungus</name>
    <name type="synonym">Glomus mosseae</name>
    <dbReference type="NCBI Taxonomy" id="27381"/>
    <lineage>
        <taxon>Eukaryota</taxon>
        <taxon>Fungi</taxon>
        <taxon>Fungi incertae sedis</taxon>
        <taxon>Mucoromycota</taxon>
        <taxon>Glomeromycotina</taxon>
        <taxon>Glomeromycetes</taxon>
        <taxon>Glomerales</taxon>
        <taxon>Glomeraceae</taxon>
        <taxon>Funneliformis</taxon>
    </lineage>
</organism>
<comment type="similarity">
    <text evidence="1 5">Belongs to the glutathione peroxidase family.</text>
</comment>
<reference evidence="7" key="1">
    <citation type="submission" date="2021-06" db="EMBL/GenBank/DDBJ databases">
        <authorList>
            <person name="Kallberg Y."/>
            <person name="Tangrot J."/>
            <person name="Rosling A."/>
        </authorList>
    </citation>
    <scope>NUCLEOTIDE SEQUENCE</scope>
    <source>
        <strain evidence="7">87-6 pot B 2015</strain>
    </source>
</reference>
<dbReference type="InterPro" id="IPR000889">
    <property type="entry name" value="Glutathione_peroxidase"/>
</dbReference>
<comment type="caution">
    <text evidence="7">The sequence shown here is derived from an EMBL/GenBank/DDBJ whole genome shotgun (WGS) entry which is preliminary data.</text>
</comment>
<dbReference type="AlphaFoldDB" id="A0A9N8VH91"/>
<evidence type="ECO:0000256" key="2">
    <source>
        <dbReference type="ARBA" id="ARBA00022559"/>
    </source>
</evidence>
<dbReference type="SUPFAM" id="SSF52833">
    <property type="entry name" value="Thioredoxin-like"/>
    <property type="match status" value="1"/>
</dbReference>
<dbReference type="InterPro" id="IPR029759">
    <property type="entry name" value="GPX_AS"/>
</dbReference>
<evidence type="ECO:0000256" key="4">
    <source>
        <dbReference type="ARBA" id="ARBA00049091"/>
    </source>
</evidence>
<protein>
    <recommendedName>
        <fullName evidence="5">Glutathione peroxidase</fullName>
    </recommendedName>
</protein>
<sequence>MIRNQYLFFPSALKATSTTNASSLFSLKILSTNSSFPLKTFRKNNGFIKKFSTMTGFYDLEASDFKKAPFSFAEWRGKVVLLVNVASKCGFTPQYSGLESLYNKYKGEGLVIAGFPCNQFGSQEPGTEEEIVQFCSTNYNVTFPIFAKIDVNGTNASSVYEYLKSQQSGDIKWNFEKFLIDKNGNVIKRFPSKVKPEEIEKEINPLLKSNL</sequence>
<dbReference type="PANTHER" id="PTHR11592:SF78">
    <property type="entry name" value="GLUTATHIONE PEROXIDASE"/>
    <property type="match status" value="1"/>
</dbReference>
<proteinExistence type="inferred from homology"/>
<dbReference type="InterPro" id="IPR036249">
    <property type="entry name" value="Thioredoxin-like_sf"/>
</dbReference>
<accession>A0A9N8VH91</accession>
<feature type="domain" description="Thioredoxin" evidence="6">
    <location>
        <begin position="27"/>
        <end position="208"/>
    </location>
</feature>
<dbReference type="PRINTS" id="PR01011">
    <property type="entry name" value="GLUTPROXDASE"/>
</dbReference>
<dbReference type="PROSITE" id="PS00460">
    <property type="entry name" value="GLUTATHIONE_PEROXID_1"/>
    <property type="match status" value="1"/>
</dbReference>
<name>A0A9N8VH91_FUNMO</name>
<dbReference type="Pfam" id="PF00255">
    <property type="entry name" value="GSHPx"/>
    <property type="match status" value="1"/>
</dbReference>
<evidence type="ECO:0000313" key="8">
    <source>
        <dbReference type="Proteomes" id="UP000789375"/>
    </source>
</evidence>
<dbReference type="Gene3D" id="3.40.30.10">
    <property type="entry name" value="Glutaredoxin"/>
    <property type="match status" value="1"/>
</dbReference>
<evidence type="ECO:0000256" key="3">
    <source>
        <dbReference type="ARBA" id="ARBA00023002"/>
    </source>
</evidence>
<dbReference type="InterPro" id="IPR013766">
    <property type="entry name" value="Thioredoxin_domain"/>
</dbReference>
<gene>
    <name evidence="7" type="ORF">FMOSSE_LOCUS1728</name>
</gene>